<evidence type="ECO:0000313" key="2">
    <source>
        <dbReference type="EMBL" id="SDK29597.1"/>
    </source>
</evidence>
<dbReference type="RefSeq" id="WP_090006144.1">
    <property type="nucleotide sequence ID" value="NZ_FNET01000005.1"/>
</dbReference>
<reference evidence="3" key="1">
    <citation type="submission" date="2016-10" db="EMBL/GenBank/DDBJ databases">
        <authorList>
            <person name="Varghese N."/>
            <person name="Submissions S."/>
        </authorList>
    </citation>
    <scope>NUCLEOTIDE SEQUENCE [LARGE SCALE GENOMIC DNA]</scope>
    <source>
        <strain evidence="3">DSM 44796</strain>
    </source>
</reference>
<dbReference type="InterPro" id="IPR010982">
    <property type="entry name" value="Lambda_DNA-bd_dom_sf"/>
</dbReference>
<dbReference type="SUPFAM" id="SSF47413">
    <property type="entry name" value="lambda repressor-like DNA-binding domains"/>
    <property type="match status" value="1"/>
</dbReference>
<dbReference type="Gene3D" id="1.10.260.40">
    <property type="entry name" value="lambda repressor-like DNA-binding domains"/>
    <property type="match status" value="1"/>
</dbReference>
<dbReference type="Proteomes" id="UP000199682">
    <property type="component" value="Unassembled WGS sequence"/>
</dbReference>
<organism evidence="2 3">
    <name type="scientific">Lentzea albidocapillata subsp. violacea</name>
    <dbReference type="NCBI Taxonomy" id="128104"/>
    <lineage>
        <taxon>Bacteria</taxon>
        <taxon>Bacillati</taxon>
        <taxon>Actinomycetota</taxon>
        <taxon>Actinomycetes</taxon>
        <taxon>Pseudonocardiales</taxon>
        <taxon>Pseudonocardiaceae</taxon>
        <taxon>Lentzea</taxon>
    </lineage>
</organism>
<proteinExistence type="predicted"/>
<sequence>MDQSSFASVVGRQLREARQRHGRTRKQVAAELSGRISLRSLESYEVGQRPVDLLKFVQICQVVQADPTQVLGRAIEELGVPEPSSILVDLRDVARDDAADLTPLRRWASVTASAQPYGSPVIWRFTPSAIAAMAQLCGMPPVRLRDRLRRFETRLVINGENS</sequence>
<gene>
    <name evidence="2" type="ORF">SAMN04488074_10590</name>
</gene>
<name>A0A1G9AQS5_9PSEU</name>
<protein>
    <submittedName>
        <fullName evidence="2">Helix-turn-helix domain-containing protein</fullName>
    </submittedName>
</protein>
<evidence type="ECO:0000259" key="1">
    <source>
        <dbReference type="PROSITE" id="PS50943"/>
    </source>
</evidence>
<dbReference type="AlphaFoldDB" id="A0A1G9AQS5"/>
<dbReference type="Pfam" id="PF13560">
    <property type="entry name" value="HTH_31"/>
    <property type="match status" value="1"/>
</dbReference>
<dbReference type="PROSITE" id="PS50943">
    <property type="entry name" value="HTH_CROC1"/>
    <property type="match status" value="1"/>
</dbReference>
<dbReference type="CDD" id="cd00093">
    <property type="entry name" value="HTH_XRE"/>
    <property type="match status" value="1"/>
</dbReference>
<dbReference type="EMBL" id="FNET01000005">
    <property type="protein sequence ID" value="SDK29597.1"/>
    <property type="molecule type" value="Genomic_DNA"/>
</dbReference>
<dbReference type="GO" id="GO:0003677">
    <property type="term" value="F:DNA binding"/>
    <property type="evidence" value="ECO:0007669"/>
    <property type="project" value="InterPro"/>
</dbReference>
<evidence type="ECO:0000313" key="3">
    <source>
        <dbReference type="Proteomes" id="UP000199682"/>
    </source>
</evidence>
<dbReference type="InterPro" id="IPR001387">
    <property type="entry name" value="Cro/C1-type_HTH"/>
</dbReference>
<feature type="domain" description="HTH cro/C1-type" evidence="1">
    <location>
        <begin position="14"/>
        <end position="70"/>
    </location>
</feature>
<accession>A0A1G9AQS5</accession>